<evidence type="ECO:0000256" key="1">
    <source>
        <dbReference type="SAM" id="Phobius"/>
    </source>
</evidence>
<feature type="transmembrane region" description="Helical" evidence="1">
    <location>
        <begin position="36"/>
        <end position="58"/>
    </location>
</feature>
<proteinExistence type="predicted"/>
<sequence length="132" mass="15173">MKWIKIFSVWLCIIPVAILNGGFREYFLENYLSEKASLSVSGIILSVLIFFITSVLLLRIKEISYRDSIITGLFWTVLTICFEFSFGLSSGSTWNELIEAYNPLSGNLWIMVILSTLLSPILTYRLKWLYGK</sequence>
<name>A0AAP2N7P2_PHOVU</name>
<keyword evidence="1" id="KW-0472">Membrane</keyword>
<dbReference type="Proteomes" id="UP000758576">
    <property type="component" value="Unassembled WGS sequence"/>
</dbReference>
<organism evidence="2 3">
    <name type="scientific">Phocaeicola vulgatus</name>
    <name type="common">Bacteroides vulgatus</name>
    <dbReference type="NCBI Taxonomy" id="821"/>
    <lineage>
        <taxon>Bacteria</taxon>
        <taxon>Pseudomonadati</taxon>
        <taxon>Bacteroidota</taxon>
        <taxon>Bacteroidia</taxon>
        <taxon>Bacteroidales</taxon>
        <taxon>Bacteroidaceae</taxon>
        <taxon>Phocaeicola</taxon>
    </lineage>
</organism>
<gene>
    <name evidence="2" type="ORF">KSX14_18380</name>
</gene>
<accession>A0AAP2N7P2</accession>
<protein>
    <submittedName>
        <fullName evidence="2">Uncharacterized protein</fullName>
    </submittedName>
</protein>
<reference evidence="2" key="1">
    <citation type="submission" date="2021-06" db="EMBL/GenBank/DDBJ databases">
        <title>Collection of gut derived symbiotic bacterial strains cultured from healthy donors.</title>
        <authorList>
            <person name="Lin H."/>
            <person name="Littmann E."/>
            <person name="Pamer E.G."/>
        </authorList>
    </citation>
    <scope>NUCLEOTIDE SEQUENCE</scope>
    <source>
        <strain evidence="2">MSK.19.85</strain>
    </source>
</reference>
<evidence type="ECO:0000313" key="3">
    <source>
        <dbReference type="Proteomes" id="UP000758576"/>
    </source>
</evidence>
<keyword evidence="1" id="KW-0812">Transmembrane</keyword>
<dbReference type="RefSeq" id="WP_217753676.1">
    <property type="nucleotide sequence ID" value="NZ_JACBPS010000011.1"/>
</dbReference>
<comment type="caution">
    <text evidence="2">The sequence shown here is derived from an EMBL/GenBank/DDBJ whole genome shotgun (WGS) entry which is preliminary data.</text>
</comment>
<feature type="transmembrane region" description="Helical" evidence="1">
    <location>
        <begin position="7"/>
        <end position="24"/>
    </location>
</feature>
<dbReference type="AlphaFoldDB" id="A0AAP2N7P2"/>
<feature type="transmembrane region" description="Helical" evidence="1">
    <location>
        <begin position="108"/>
        <end position="126"/>
    </location>
</feature>
<evidence type="ECO:0000313" key="2">
    <source>
        <dbReference type="EMBL" id="MBV3490554.1"/>
    </source>
</evidence>
<keyword evidence="1" id="KW-1133">Transmembrane helix</keyword>
<dbReference type="EMBL" id="JAHOGA010000063">
    <property type="protein sequence ID" value="MBV3490554.1"/>
    <property type="molecule type" value="Genomic_DNA"/>
</dbReference>
<feature type="transmembrane region" description="Helical" evidence="1">
    <location>
        <begin position="70"/>
        <end position="88"/>
    </location>
</feature>